<protein>
    <recommendedName>
        <fullName evidence="1">DUF4253 domain-containing protein</fullName>
    </recommendedName>
</protein>
<evidence type="ECO:0000259" key="1">
    <source>
        <dbReference type="Pfam" id="PF14062"/>
    </source>
</evidence>
<reference evidence="2 3" key="1">
    <citation type="submission" date="2023-07" db="EMBL/GenBank/DDBJ databases">
        <title>Genomic Encyclopedia of Type Strains, Phase IV (KMG-IV): sequencing the most valuable type-strain genomes for metagenomic binning, comparative biology and taxonomic classification.</title>
        <authorList>
            <person name="Goeker M."/>
        </authorList>
    </citation>
    <scope>NUCLEOTIDE SEQUENCE [LARGE SCALE GENOMIC DNA]</scope>
    <source>
        <strain evidence="2 3">DSM 22170</strain>
    </source>
</reference>
<sequence>MNQDMRSLLRDYETTPVEINEITYPAPQNAGHSLLVIPSENLLEMMEETAEEEGSFNATVQNNIAESAQLTLADGLRRSIAWLLEYNELPAEYQPLEKLSTDQLYAAYRLLQESEEPLDMLDEEMVATEHHLPVPDANWAEYRQEDGAFWLKLPQGREYEAPIIIPMGGYNECPMPEVQSAVFRAWQQQYDALPIAVSESTWILRAGRRPETDADALMLARQHLLFCPYVLESFDTLGEYASYLKQQDIWYFWWD</sequence>
<keyword evidence="3" id="KW-1185">Reference proteome</keyword>
<comment type="caution">
    <text evidence="2">The sequence shown here is derived from an EMBL/GenBank/DDBJ whole genome shotgun (WGS) entry which is preliminary data.</text>
</comment>
<dbReference type="InterPro" id="IPR025349">
    <property type="entry name" value="DUF4253"/>
</dbReference>
<dbReference type="RefSeq" id="WP_229685958.1">
    <property type="nucleotide sequence ID" value="NZ_BMMB01000009.1"/>
</dbReference>
<organism evidence="2 3">
    <name type="scientific">Paenibacillus hunanensis</name>
    <dbReference type="NCBI Taxonomy" id="539262"/>
    <lineage>
        <taxon>Bacteria</taxon>
        <taxon>Bacillati</taxon>
        <taxon>Bacillota</taxon>
        <taxon>Bacilli</taxon>
        <taxon>Bacillales</taxon>
        <taxon>Paenibacillaceae</taxon>
        <taxon>Paenibacillus</taxon>
    </lineage>
</organism>
<accession>A0ABU1J1C7</accession>
<dbReference type="EMBL" id="JAVDQH010000013">
    <property type="protein sequence ID" value="MDR6245312.1"/>
    <property type="molecule type" value="Genomic_DNA"/>
</dbReference>
<gene>
    <name evidence="2" type="ORF">JOC58_003213</name>
</gene>
<feature type="domain" description="DUF4253" evidence="1">
    <location>
        <begin position="152"/>
        <end position="255"/>
    </location>
</feature>
<evidence type="ECO:0000313" key="2">
    <source>
        <dbReference type="EMBL" id="MDR6245312.1"/>
    </source>
</evidence>
<proteinExistence type="predicted"/>
<name>A0ABU1J1C7_9BACL</name>
<dbReference type="Pfam" id="PF14062">
    <property type="entry name" value="DUF4253"/>
    <property type="match status" value="1"/>
</dbReference>
<evidence type="ECO:0000313" key="3">
    <source>
        <dbReference type="Proteomes" id="UP001185028"/>
    </source>
</evidence>
<dbReference type="Proteomes" id="UP001185028">
    <property type="component" value="Unassembled WGS sequence"/>
</dbReference>